<dbReference type="InterPro" id="IPR009057">
    <property type="entry name" value="Homeodomain-like_sf"/>
</dbReference>
<dbReference type="Gene3D" id="1.10.357.10">
    <property type="entry name" value="Tetracycline Repressor, domain 2"/>
    <property type="match status" value="1"/>
</dbReference>
<dbReference type="SUPFAM" id="SSF46689">
    <property type="entry name" value="Homeodomain-like"/>
    <property type="match status" value="1"/>
</dbReference>
<dbReference type="Pfam" id="PF00440">
    <property type="entry name" value="TetR_N"/>
    <property type="match status" value="1"/>
</dbReference>
<keyword evidence="1" id="KW-0805">Transcription regulation</keyword>
<evidence type="ECO:0000256" key="1">
    <source>
        <dbReference type="ARBA" id="ARBA00023015"/>
    </source>
</evidence>
<dbReference type="EMBL" id="QEEX01000001">
    <property type="protein sequence ID" value="PWB96522.1"/>
    <property type="molecule type" value="Genomic_DNA"/>
</dbReference>
<evidence type="ECO:0000313" key="6">
    <source>
        <dbReference type="EMBL" id="PWB96522.1"/>
    </source>
</evidence>
<dbReference type="Pfam" id="PF21943">
    <property type="entry name" value="TetR_C_46"/>
    <property type="match status" value="1"/>
</dbReference>
<dbReference type="PANTHER" id="PTHR30055">
    <property type="entry name" value="HTH-TYPE TRANSCRIPTIONAL REGULATOR RUTR"/>
    <property type="match status" value="1"/>
</dbReference>
<gene>
    <name evidence="6" type="ORF">DF220_00695</name>
</gene>
<dbReference type="PANTHER" id="PTHR30055:SF174">
    <property type="entry name" value="TRANSCRIPTIONAL REGULATORY PROTEIN (PROBABLY TETR-FAMILY)-RELATED"/>
    <property type="match status" value="1"/>
</dbReference>
<protein>
    <submittedName>
        <fullName evidence="6">TetR family transcriptional regulator</fullName>
    </submittedName>
</protein>
<keyword evidence="3" id="KW-0804">Transcription</keyword>
<dbReference type="GO" id="GO:0000976">
    <property type="term" value="F:transcription cis-regulatory region binding"/>
    <property type="evidence" value="ECO:0007669"/>
    <property type="project" value="TreeGrafter"/>
</dbReference>
<feature type="DNA-binding region" description="H-T-H motif" evidence="4">
    <location>
        <begin position="35"/>
        <end position="54"/>
    </location>
</feature>
<evidence type="ECO:0000256" key="4">
    <source>
        <dbReference type="PROSITE-ProRule" id="PRU00335"/>
    </source>
</evidence>
<keyword evidence="2 4" id="KW-0238">DNA-binding</keyword>
<dbReference type="InterPro" id="IPR054129">
    <property type="entry name" value="DesT_TetR_C"/>
</dbReference>
<evidence type="ECO:0000259" key="5">
    <source>
        <dbReference type="PROSITE" id="PS50977"/>
    </source>
</evidence>
<dbReference type="InterPro" id="IPR001647">
    <property type="entry name" value="HTH_TetR"/>
</dbReference>
<evidence type="ECO:0000256" key="2">
    <source>
        <dbReference type="ARBA" id="ARBA00023125"/>
    </source>
</evidence>
<feature type="domain" description="HTH tetR-type" evidence="5">
    <location>
        <begin position="12"/>
        <end position="72"/>
    </location>
</feature>
<dbReference type="RefSeq" id="WP_108996704.1">
    <property type="nucleotide sequence ID" value="NZ_QEEX01000001.1"/>
</dbReference>
<dbReference type="Proteomes" id="UP000244978">
    <property type="component" value="Unassembled WGS sequence"/>
</dbReference>
<dbReference type="AlphaFoldDB" id="A0A2U1SY45"/>
<proteinExistence type="predicted"/>
<dbReference type="InterPro" id="IPR050109">
    <property type="entry name" value="HTH-type_TetR-like_transc_reg"/>
</dbReference>
<evidence type="ECO:0000313" key="7">
    <source>
        <dbReference type="Proteomes" id="UP000244978"/>
    </source>
</evidence>
<sequence>MQTERRTRLDPKERRAQLVALGVAFLAEHPVESLSIEYLSATAGVSRALLFHYFGSKTGMQREIVREARDSMLRATESGPGLDPQERIHATLSLIVDFVREHRGTFYSLVRGVASGAPEVREVIEEARAVQADRVIAAFIELGYADTPLLRAALRSWVAFTEDLLVRIAVETETPSSQIVTFLERSAQAVVSVVDDPASDSVQPRAPVPGVSG</sequence>
<comment type="caution">
    <text evidence="6">The sequence shown here is derived from an EMBL/GenBank/DDBJ whole genome shotgun (WGS) entry which is preliminary data.</text>
</comment>
<dbReference type="GO" id="GO:0003700">
    <property type="term" value="F:DNA-binding transcription factor activity"/>
    <property type="evidence" value="ECO:0007669"/>
    <property type="project" value="TreeGrafter"/>
</dbReference>
<accession>A0A2U1SY45</accession>
<organism evidence="6 7">
    <name type="scientific">Homoserinimonas hongtaonis</name>
    <dbReference type="NCBI Taxonomy" id="2079791"/>
    <lineage>
        <taxon>Bacteria</taxon>
        <taxon>Bacillati</taxon>
        <taxon>Actinomycetota</taxon>
        <taxon>Actinomycetes</taxon>
        <taxon>Micrococcales</taxon>
        <taxon>Microbacteriaceae</taxon>
        <taxon>Homoserinimonas</taxon>
    </lineage>
</organism>
<dbReference type="PROSITE" id="PS50977">
    <property type="entry name" value="HTH_TETR_2"/>
    <property type="match status" value="1"/>
</dbReference>
<reference evidence="7" key="1">
    <citation type="submission" date="2018-04" db="EMBL/GenBank/DDBJ databases">
        <authorList>
            <person name="Liu S."/>
            <person name="Wang Z."/>
            <person name="Li J."/>
        </authorList>
    </citation>
    <scope>NUCLEOTIDE SEQUENCE [LARGE SCALE GENOMIC DNA]</scope>
    <source>
        <strain evidence="7">S1194</strain>
    </source>
</reference>
<name>A0A2U1SY45_9MICO</name>
<evidence type="ECO:0000256" key="3">
    <source>
        <dbReference type="ARBA" id="ARBA00023163"/>
    </source>
</evidence>
<keyword evidence="7" id="KW-1185">Reference proteome</keyword>